<evidence type="ECO:0000256" key="5">
    <source>
        <dbReference type="ARBA" id="ARBA00022737"/>
    </source>
</evidence>
<dbReference type="InterPro" id="IPR050666">
    <property type="entry name" value="ESRP"/>
</dbReference>
<feature type="compositionally biased region" description="Basic residues" evidence="13">
    <location>
        <begin position="225"/>
        <end position="234"/>
    </location>
</feature>
<evidence type="ECO:0000256" key="9">
    <source>
        <dbReference type="ARBA" id="ARBA00060139"/>
    </source>
</evidence>
<keyword evidence="5" id="KW-0677">Repeat</keyword>
<dbReference type="Gene3D" id="3.30.70.330">
    <property type="match status" value="3"/>
</dbReference>
<comment type="function">
    <text evidence="9">Regulator of post-transcriptional mitochondrial gene expression, required for assembly of the mitochondrial ribosome and for recruitment of mRNA and lncRNA. Binds RNAs containing the 14 base G-rich element. Preferentially binds RNAs transcribed from three contiguous genes on the light strand of mtDNA, the ND6 mRNA, and the long non-coding RNAs for MT-CYB and MT-ND5, each of which contains multiple consensus binding sequences. Involved in the degradosome-mediated decay of non-coding mitochondrial transcripts (MT-ncRNA) and tRNA-like molecules. Acts by unwinding G-quadruplex RNA structures in MT-ncRNA, thus facilitating their degradation by the degradosome. G-quadruplexes (G4) are non-canonical 4 stranded structures formed by transcripts from the light strand of mtDNA.</text>
</comment>
<dbReference type="CDD" id="cd12733">
    <property type="entry name" value="RRM3_GRSF1"/>
    <property type="match status" value="1"/>
</dbReference>
<dbReference type="HOGENOM" id="CLU_032003_0_0_1"/>
<dbReference type="GO" id="GO:0005654">
    <property type="term" value="C:nucleoplasm"/>
    <property type="evidence" value="ECO:0000318"/>
    <property type="project" value="GO_Central"/>
</dbReference>
<reference evidence="15" key="3">
    <citation type="submission" date="2025-09" db="UniProtKB">
        <authorList>
            <consortium name="Ensembl"/>
        </authorList>
    </citation>
    <scope>IDENTIFICATION</scope>
    <source>
        <strain evidence="15">Thoroughbred</strain>
    </source>
</reference>
<dbReference type="InterPro" id="IPR034426">
    <property type="entry name" value="GRSF1_RRM3"/>
</dbReference>
<feature type="domain" description="RRM" evidence="14">
    <location>
        <begin position="472"/>
        <end position="548"/>
    </location>
</feature>
<keyword evidence="7" id="KW-0809">Transit peptide</keyword>
<dbReference type="InterPro" id="IPR035979">
    <property type="entry name" value="RBD_domain_sf"/>
</dbReference>
<dbReference type="VGNC" id="VGNC:18612">
    <property type="gene designation" value="GRSF1"/>
</dbReference>
<dbReference type="CDD" id="cd12730">
    <property type="entry name" value="RRM1_GRSF1"/>
    <property type="match status" value="1"/>
</dbReference>
<dbReference type="GO" id="GO:0042645">
    <property type="term" value="C:mitochondrial nucleoid"/>
    <property type="evidence" value="ECO:0007669"/>
    <property type="project" value="Ensembl"/>
</dbReference>
<keyword evidence="3" id="KW-0507">mRNA processing</keyword>
<dbReference type="InterPro" id="IPR034424">
    <property type="entry name" value="GRSF-1_RRM2"/>
</dbReference>
<keyword evidence="16" id="KW-1185">Reference proteome</keyword>
<keyword evidence="2" id="KW-0597">Phosphoprotein</keyword>
<dbReference type="FunFam" id="3.30.70.330:FF:000279">
    <property type="entry name" value="G-rich RNA sequence binding factor 1"/>
    <property type="match status" value="1"/>
</dbReference>
<evidence type="ECO:0000256" key="2">
    <source>
        <dbReference type="ARBA" id="ARBA00022553"/>
    </source>
</evidence>
<dbReference type="GO" id="GO:0035770">
    <property type="term" value="C:ribonucleoprotein granule"/>
    <property type="evidence" value="ECO:0007669"/>
    <property type="project" value="Ensembl"/>
</dbReference>
<feature type="compositionally biased region" description="Basic residues" evidence="13">
    <location>
        <begin position="50"/>
        <end position="59"/>
    </location>
</feature>
<reference evidence="15" key="2">
    <citation type="submission" date="2025-08" db="UniProtKB">
        <authorList>
            <consortium name="Ensembl"/>
        </authorList>
    </citation>
    <scope>IDENTIFICATION</scope>
    <source>
        <strain evidence="15">Thoroughbred</strain>
    </source>
</reference>
<dbReference type="Ensembl" id="ENSECAT00000026066.3">
    <property type="protein sequence ID" value="ENSECAP00000021717.3"/>
    <property type="gene ID" value="ENSECAG00000024208.3"/>
</dbReference>
<evidence type="ECO:0000256" key="13">
    <source>
        <dbReference type="SAM" id="MobiDB-lite"/>
    </source>
</evidence>
<organism evidence="15 16">
    <name type="scientific">Equus caballus</name>
    <name type="common">Horse</name>
    <dbReference type="NCBI Taxonomy" id="9796"/>
    <lineage>
        <taxon>Eukaryota</taxon>
        <taxon>Metazoa</taxon>
        <taxon>Chordata</taxon>
        <taxon>Craniata</taxon>
        <taxon>Vertebrata</taxon>
        <taxon>Euteleostomi</taxon>
        <taxon>Mammalia</taxon>
        <taxon>Eutheria</taxon>
        <taxon>Laurasiatheria</taxon>
        <taxon>Perissodactyla</taxon>
        <taxon>Equidae</taxon>
        <taxon>Equus</taxon>
    </lineage>
</organism>
<evidence type="ECO:0000259" key="14">
    <source>
        <dbReference type="PROSITE" id="PS50102"/>
    </source>
</evidence>
<feature type="domain" description="RRM" evidence="14">
    <location>
        <begin position="623"/>
        <end position="702"/>
    </location>
</feature>
<comment type="subcellular location">
    <subcellularLocation>
        <location evidence="1">Mitochondrion matrix</location>
    </subcellularLocation>
</comment>
<comment type="subunit">
    <text evidence="10">Monomer. Found in a complex with DDX28, DHX30, FASTKD2 and FASTKD5. Interacts with the mitochondrial RNase P complex subunit TRMT10C/MRPP1. Interacts with the 2 components of the mitochondrial degradosome complex, PNPT1 and SUPV3L1, in an RNA-dependent manner.</text>
</comment>
<evidence type="ECO:0000313" key="17">
    <source>
        <dbReference type="VGNC" id="VGNC:18612"/>
    </source>
</evidence>
<name>F6YQT2_HORSE</name>
<evidence type="ECO:0000256" key="1">
    <source>
        <dbReference type="ARBA" id="ARBA00004305"/>
    </source>
</evidence>
<accession>F6YQT2</accession>
<dbReference type="FunFam" id="3.30.70.330:FF:000071">
    <property type="entry name" value="heterogeneous nuclear ribonucleoprotein H isoform X1"/>
    <property type="match status" value="1"/>
</dbReference>
<keyword evidence="6 12" id="KW-0694">RNA-binding</keyword>
<dbReference type="CDD" id="cd12505">
    <property type="entry name" value="RRM2_GRSF1"/>
    <property type="match status" value="1"/>
</dbReference>
<keyword evidence="8" id="KW-0496">Mitochondrion</keyword>
<sequence length="702" mass="77024">AWGYSTPCDIIPSSCYNHSITVPSTNSPSGLPPRVSGGQCGVSADWRSRSALHRARRPAPRPLRPQFPRVKEPRARRPGERAPGPAPRAESGRSGALASARPASRLAAVSAAHVPAPPPGPGFHFLSARAAAAAASRPCAASGVHGRDALGARGAAPGLRLQLQQLPAHRRRLPALLLGPRLLPLGRLGPPPPAAAARGRRGRRLSDAWPPDRACARREAGGASPRRHLRRRCGSRLLPGPARPSAAAVAGGGRGSGAELQPGTWEPRGAARGTLPRPRARVPAPLRVRLACAPGEPRHAPHPRPPAAQSSYWAAEQGTLRQPSGFLLVLFSSRVSGRWGSESKTTYLEDLPPLPEYEVAPSKLGQDVDDVYLIRAQGLPWSCTIEDVLNFFSDCRIRNGENGIHFLLNRDGKRRGDALIEMESEQDVQKALEKHRMYMGQRYVEVYEINNEDVDALMKSLQVKSSPVVNDGVVRLRGLPYSCNEKDIVDFFAGLNIVDITFVMDYRGRRKTGEAYVQFEEPEMASQALLKHREEIGNRYIEIFPSRRNEVRTHVGSHKGKKMASSLTAKYITEPEMVFEEHEVNEDIRPMTAFESEKEVELPKEMSEKLPETADFGTASSLHFVHMRGLPFQANAQDIINFFAPLKPVRITMEYSSSGKATGEADVHFDTHEDAVAAMLKDRSHVHHRYIELFLNSCPKGK</sequence>
<evidence type="ECO:0000256" key="3">
    <source>
        <dbReference type="ARBA" id="ARBA00022664"/>
    </source>
</evidence>
<dbReference type="GO" id="GO:0016331">
    <property type="term" value="P:morphogenesis of embryonic epithelium"/>
    <property type="evidence" value="ECO:0007669"/>
    <property type="project" value="Ensembl"/>
</dbReference>
<dbReference type="GO" id="GO:0043484">
    <property type="term" value="P:regulation of RNA splicing"/>
    <property type="evidence" value="ECO:0000318"/>
    <property type="project" value="GO_Central"/>
</dbReference>
<dbReference type="Proteomes" id="UP000002281">
    <property type="component" value="Chromosome 3"/>
</dbReference>
<dbReference type="InterPro" id="IPR012677">
    <property type="entry name" value="Nucleotide-bd_a/b_plait_sf"/>
</dbReference>
<proteinExistence type="predicted"/>
<evidence type="ECO:0000256" key="7">
    <source>
        <dbReference type="ARBA" id="ARBA00022946"/>
    </source>
</evidence>
<gene>
    <name evidence="15 17" type="primary">GRSF1</name>
</gene>
<keyword evidence="4" id="KW-0819">tRNA processing</keyword>
<dbReference type="AlphaFoldDB" id="F6YQT2"/>
<dbReference type="GO" id="GO:0006397">
    <property type="term" value="P:mRNA processing"/>
    <property type="evidence" value="ECO:0007669"/>
    <property type="project" value="UniProtKB-KW"/>
</dbReference>
<evidence type="ECO:0000256" key="8">
    <source>
        <dbReference type="ARBA" id="ARBA00023128"/>
    </source>
</evidence>
<feature type="region of interest" description="Disordered" evidence="13">
    <location>
        <begin position="190"/>
        <end position="280"/>
    </location>
</feature>
<dbReference type="GeneTree" id="ENSGT00940000158529"/>
<reference evidence="15 16" key="1">
    <citation type="journal article" date="2009" name="Science">
        <title>Genome sequence, comparative analysis, and population genetics of the domestic horse.</title>
        <authorList>
            <consortium name="Broad Institute Genome Sequencing Platform"/>
            <consortium name="Broad Institute Whole Genome Assembly Team"/>
            <person name="Wade C.M."/>
            <person name="Giulotto E."/>
            <person name="Sigurdsson S."/>
            <person name="Zoli M."/>
            <person name="Gnerre S."/>
            <person name="Imsland F."/>
            <person name="Lear T.L."/>
            <person name="Adelson D.L."/>
            <person name="Bailey E."/>
            <person name="Bellone R.R."/>
            <person name="Bloecker H."/>
            <person name="Distl O."/>
            <person name="Edgar R.C."/>
            <person name="Garber M."/>
            <person name="Leeb T."/>
            <person name="Mauceli E."/>
            <person name="MacLeod J.N."/>
            <person name="Penedo M.C.T."/>
            <person name="Raison J.M."/>
            <person name="Sharpe T."/>
            <person name="Vogel J."/>
            <person name="Andersson L."/>
            <person name="Antczak D.F."/>
            <person name="Biagi T."/>
            <person name="Binns M.M."/>
            <person name="Chowdhary B.P."/>
            <person name="Coleman S.J."/>
            <person name="Della Valle G."/>
            <person name="Fryc S."/>
            <person name="Guerin G."/>
            <person name="Hasegawa T."/>
            <person name="Hill E.W."/>
            <person name="Jurka J."/>
            <person name="Kiialainen A."/>
            <person name="Lindgren G."/>
            <person name="Liu J."/>
            <person name="Magnani E."/>
            <person name="Mickelson J.R."/>
            <person name="Murray J."/>
            <person name="Nergadze S.G."/>
            <person name="Onofrio R."/>
            <person name="Pedroni S."/>
            <person name="Piras M.F."/>
            <person name="Raudsepp T."/>
            <person name="Rocchi M."/>
            <person name="Roeed K.H."/>
            <person name="Ryder O.A."/>
            <person name="Searle S."/>
            <person name="Skow L."/>
            <person name="Swinburne J.E."/>
            <person name="Syvaenen A.C."/>
            <person name="Tozaki T."/>
            <person name="Valberg S.J."/>
            <person name="Vaudin M."/>
            <person name="White J.R."/>
            <person name="Zody M.C."/>
            <person name="Lander E.S."/>
            <person name="Lindblad-Toh K."/>
        </authorList>
    </citation>
    <scope>NUCLEOTIDE SEQUENCE [LARGE SCALE GENOMIC DNA]</scope>
    <source>
        <strain evidence="15 16">Thoroughbred</strain>
    </source>
</reference>
<dbReference type="PROSITE" id="PS50102">
    <property type="entry name" value="RRM"/>
    <property type="match status" value="3"/>
</dbReference>
<dbReference type="InterPro" id="IPR034425">
    <property type="entry name" value="GRSF1_RRM1"/>
</dbReference>
<dbReference type="Pfam" id="PF00076">
    <property type="entry name" value="RRM_1"/>
    <property type="match status" value="1"/>
</dbReference>
<dbReference type="FunFam" id="3.30.70.330:FF:000131">
    <property type="entry name" value="Heterogeneous nuclear ribonucleoprotein h3 isoform"/>
    <property type="match status" value="1"/>
</dbReference>
<feature type="domain" description="RRM" evidence="14">
    <location>
        <begin position="372"/>
        <end position="468"/>
    </location>
</feature>
<dbReference type="GO" id="GO:0009952">
    <property type="term" value="P:anterior/posterior pattern specification"/>
    <property type="evidence" value="ECO:0007669"/>
    <property type="project" value="Ensembl"/>
</dbReference>
<dbReference type="GO" id="GO:0000962">
    <property type="term" value="P:positive regulation of mitochondrial RNA catabolic process"/>
    <property type="evidence" value="ECO:0007669"/>
    <property type="project" value="Ensembl"/>
</dbReference>
<dbReference type="SMART" id="SM00360">
    <property type="entry name" value="RRM"/>
    <property type="match status" value="3"/>
</dbReference>
<dbReference type="GO" id="GO:0003729">
    <property type="term" value="F:mRNA binding"/>
    <property type="evidence" value="ECO:0007669"/>
    <property type="project" value="Ensembl"/>
</dbReference>
<feature type="compositionally biased region" description="Low complexity" evidence="13">
    <location>
        <begin position="81"/>
        <end position="101"/>
    </location>
</feature>
<dbReference type="InterPro" id="IPR000504">
    <property type="entry name" value="RRM_dom"/>
</dbReference>
<feature type="compositionally biased region" description="Low complexity" evidence="13">
    <location>
        <begin position="235"/>
        <end position="249"/>
    </location>
</feature>
<dbReference type="GO" id="GO:0003723">
    <property type="term" value="F:RNA binding"/>
    <property type="evidence" value="ECO:0000318"/>
    <property type="project" value="GO_Central"/>
</dbReference>
<dbReference type="GO" id="GO:0008033">
    <property type="term" value="P:tRNA processing"/>
    <property type="evidence" value="ECO:0007669"/>
    <property type="project" value="UniProtKB-KW"/>
</dbReference>
<dbReference type="Bgee" id="ENSECAG00000024208">
    <property type="expression patterns" value="Expressed in gluteus medius and 23 other cell types or tissues"/>
</dbReference>
<evidence type="ECO:0000256" key="10">
    <source>
        <dbReference type="ARBA" id="ARBA00062888"/>
    </source>
</evidence>
<feature type="region of interest" description="Disordered" evidence="13">
    <location>
        <begin position="24"/>
        <end position="101"/>
    </location>
</feature>
<evidence type="ECO:0000256" key="4">
    <source>
        <dbReference type="ARBA" id="ARBA00022694"/>
    </source>
</evidence>
<protein>
    <recommendedName>
        <fullName evidence="11">G-rich sequence factor 1</fullName>
    </recommendedName>
</protein>
<evidence type="ECO:0000313" key="15">
    <source>
        <dbReference type="Ensembl" id="ENSECAP00000021717.3"/>
    </source>
</evidence>
<evidence type="ECO:0000256" key="11">
    <source>
        <dbReference type="ARBA" id="ARBA00073442"/>
    </source>
</evidence>
<dbReference type="PANTHER" id="PTHR13976">
    <property type="entry name" value="HETEROGENEOUS NUCLEAR RIBONUCLEOPROTEIN-RELATED"/>
    <property type="match status" value="1"/>
</dbReference>
<feature type="compositionally biased region" description="Basic and acidic residues" evidence="13">
    <location>
        <begin position="69"/>
        <end position="80"/>
    </location>
</feature>
<evidence type="ECO:0000256" key="6">
    <source>
        <dbReference type="ARBA" id="ARBA00022884"/>
    </source>
</evidence>
<dbReference type="SUPFAM" id="SSF54928">
    <property type="entry name" value="RNA-binding domain, RBD"/>
    <property type="match status" value="2"/>
</dbReference>
<evidence type="ECO:0000256" key="12">
    <source>
        <dbReference type="PROSITE-ProRule" id="PRU00176"/>
    </source>
</evidence>
<evidence type="ECO:0000313" key="16">
    <source>
        <dbReference type="Proteomes" id="UP000002281"/>
    </source>
</evidence>
<dbReference type="GO" id="GO:1990904">
    <property type="term" value="C:ribonucleoprotein complex"/>
    <property type="evidence" value="ECO:0000318"/>
    <property type="project" value="GO_Central"/>
</dbReference>
<dbReference type="ExpressionAtlas" id="F6YQT2">
    <property type="expression patterns" value="baseline"/>
</dbReference>